<dbReference type="PANTHER" id="PTHR42942:SF1">
    <property type="entry name" value="ALKYLTRANSFERASE-LIKE PROTEIN 1"/>
    <property type="match status" value="1"/>
</dbReference>
<dbReference type="Pfam" id="PF01035">
    <property type="entry name" value="DNA_binding_1"/>
    <property type="match status" value="1"/>
</dbReference>
<reference evidence="3" key="1">
    <citation type="submission" date="2024-05" db="EMBL/GenBank/DDBJ databases">
        <authorList>
            <person name="Jung D.-H."/>
        </authorList>
    </citation>
    <scope>NUCLEOTIDE SEQUENCE</scope>
    <source>
        <strain evidence="3">JA-25</strain>
    </source>
</reference>
<accession>A0ABX0Q9L2</accession>
<keyword evidence="4" id="KW-1185">Reference proteome</keyword>
<evidence type="ECO:0000256" key="1">
    <source>
        <dbReference type="ARBA" id="ARBA00022763"/>
    </source>
</evidence>
<evidence type="ECO:0000259" key="2">
    <source>
        <dbReference type="Pfam" id="PF01035"/>
    </source>
</evidence>
<feature type="domain" description="Methylated-DNA-[protein]-cysteine S-methyltransferase DNA binding" evidence="2">
    <location>
        <begin position="21"/>
        <end position="102"/>
    </location>
</feature>
<protein>
    <submittedName>
        <fullName evidence="3">MGMT family protein</fullName>
    </submittedName>
</protein>
<gene>
    <name evidence="3" type="ORF">F7231_01545</name>
</gene>
<dbReference type="SUPFAM" id="SSF46767">
    <property type="entry name" value="Methylated DNA-protein cysteine methyltransferase, C-terminal domain"/>
    <property type="match status" value="1"/>
</dbReference>
<name>A0ABX0Q9L2_9BACT</name>
<dbReference type="InterPro" id="IPR036217">
    <property type="entry name" value="MethylDNA_cys_MeTrfase_DNAb"/>
</dbReference>
<dbReference type="EMBL" id="WAEL01000001">
    <property type="protein sequence ID" value="NID08844.1"/>
    <property type="molecule type" value="Genomic_DNA"/>
</dbReference>
<organism evidence="3 4">
    <name type="scientific">Fibrivirga algicola</name>
    <dbReference type="NCBI Taxonomy" id="2950420"/>
    <lineage>
        <taxon>Bacteria</taxon>
        <taxon>Pseudomonadati</taxon>
        <taxon>Bacteroidota</taxon>
        <taxon>Cytophagia</taxon>
        <taxon>Cytophagales</taxon>
        <taxon>Spirosomataceae</taxon>
        <taxon>Fibrivirga</taxon>
    </lineage>
</organism>
<dbReference type="Proteomes" id="UP000606008">
    <property type="component" value="Unassembled WGS sequence"/>
</dbReference>
<keyword evidence="1" id="KW-0227">DNA damage</keyword>
<sequence>MATKRTITTADGSVADPPRDYFEDVYAVVRQIPLGRVTTYGAIAQYLGLRAGARMVGWALNGCHNRPDVPAQRVVNRLGVLSGKNFFGSPTRMQELLQAEGIQVVDDTVVDFNTRLWDPSLDLTDRD</sequence>
<proteinExistence type="predicted"/>
<evidence type="ECO:0000313" key="4">
    <source>
        <dbReference type="Proteomes" id="UP000606008"/>
    </source>
</evidence>
<dbReference type="RefSeq" id="WP_166690667.1">
    <property type="nucleotide sequence ID" value="NZ_WAEL01000001.1"/>
</dbReference>
<dbReference type="Gene3D" id="1.10.10.10">
    <property type="entry name" value="Winged helix-like DNA-binding domain superfamily/Winged helix DNA-binding domain"/>
    <property type="match status" value="1"/>
</dbReference>
<evidence type="ECO:0000313" key="3">
    <source>
        <dbReference type="EMBL" id="NID08844.1"/>
    </source>
</evidence>
<dbReference type="InterPro" id="IPR014048">
    <property type="entry name" value="MethylDNA_cys_MeTrfase_DNA-bd"/>
</dbReference>
<dbReference type="InterPro" id="IPR052520">
    <property type="entry name" value="ATL_DNA_repair"/>
</dbReference>
<dbReference type="CDD" id="cd06445">
    <property type="entry name" value="ATase"/>
    <property type="match status" value="1"/>
</dbReference>
<comment type="caution">
    <text evidence="3">The sequence shown here is derived from an EMBL/GenBank/DDBJ whole genome shotgun (WGS) entry which is preliminary data.</text>
</comment>
<dbReference type="InterPro" id="IPR036388">
    <property type="entry name" value="WH-like_DNA-bd_sf"/>
</dbReference>
<dbReference type="PANTHER" id="PTHR42942">
    <property type="entry name" value="6-O-METHYLGUANINE DNA METHYLTRANSFERASE"/>
    <property type="match status" value="1"/>
</dbReference>